<organism evidence="4 5">
    <name type="scientific">Promicromonospora citrea</name>
    <dbReference type="NCBI Taxonomy" id="43677"/>
    <lineage>
        <taxon>Bacteria</taxon>
        <taxon>Bacillati</taxon>
        <taxon>Actinomycetota</taxon>
        <taxon>Actinomycetes</taxon>
        <taxon>Micrococcales</taxon>
        <taxon>Promicromonosporaceae</taxon>
        <taxon>Promicromonospora</taxon>
    </lineage>
</organism>
<keyword evidence="5" id="KW-1185">Reference proteome</keyword>
<reference evidence="4" key="2">
    <citation type="submission" date="2020-09" db="EMBL/GenBank/DDBJ databases">
        <authorList>
            <person name="Sun Q."/>
            <person name="Ohkuma M."/>
        </authorList>
    </citation>
    <scope>NUCLEOTIDE SEQUENCE</scope>
    <source>
        <strain evidence="4">JCM 3051</strain>
    </source>
</reference>
<dbReference type="Proteomes" id="UP000655589">
    <property type="component" value="Unassembled WGS sequence"/>
</dbReference>
<dbReference type="EMBL" id="BMPT01000013">
    <property type="protein sequence ID" value="GGM33417.1"/>
    <property type="molecule type" value="Genomic_DNA"/>
</dbReference>
<dbReference type="PANTHER" id="PTHR43156">
    <property type="entry name" value="STAGE II SPORULATION PROTEIN E-RELATED"/>
    <property type="match status" value="1"/>
</dbReference>
<dbReference type="PANTHER" id="PTHR43156:SF2">
    <property type="entry name" value="STAGE II SPORULATION PROTEIN E"/>
    <property type="match status" value="1"/>
</dbReference>
<dbReference type="SMART" id="SM00331">
    <property type="entry name" value="PP2C_SIG"/>
    <property type="match status" value="1"/>
</dbReference>
<proteinExistence type="predicted"/>
<dbReference type="RefSeq" id="WP_171104428.1">
    <property type="nucleotide sequence ID" value="NZ_BMPT01000013.1"/>
</dbReference>
<dbReference type="SUPFAM" id="SSF81606">
    <property type="entry name" value="PP2C-like"/>
    <property type="match status" value="1"/>
</dbReference>
<dbReference type="GO" id="GO:0016791">
    <property type="term" value="F:phosphatase activity"/>
    <property type="evidence" value="ECO:0007669"/>
    <property type="project" value="TreeGrafter"/>
</dbReference>
<dbReference type="InterPro" id="IPR001932">
    <property type="entry name" value="PPM-type_phosphatase-like_dom"/>
</dbReference>
<dbReference type="InterPro" id="IPR052016">
    <property type="entry name" value="Bact_Sigma-Reg"/>
</dbReference>
<gene>
    <name evidence="4" type="ORF">GCM10010102_31190</name>
</gene>
<protein>
    <recommendedName>
        <fullName evidence="3">PPM-type phosphatase domain-containing protein</fullName>
    </recommendedName>
</protein>
<evidence type="ECO:0000256" key="1">
    <source>
        <dbReference type="ARBA" id="ARBA00022801"/>
    </source>
</evidence>
<dbReference type="Gene3D" id="3.60.40.10">
    <property type="entry name" value="PPM-type phosphatase domain"/>
    <property type="match status" value="1"/>
</dbReference>
<keyword evidence="1" id="KW-0378">Hydrolase</keyword>
<evidence type="ECO:0000256" key="2">
    <source>
        <dbReference type="SAM" id="MobiDB-lite"/>
    </source>
</evidence>
<comment type="caution">
    <text evidence="4">The sequence shown here is derived from an EMBL/GenBank/DDBJ whole genome shotgun (WGS) entry which is preliminary data.</text>
</comment>
<name>A0A8H9L4K5_9MICO</name>
<feature type="compositionally biased region" description="Basic and acidic residues" evidence="2">
    <location>
        <begin position="448"/>
        <end position="459"/>
    </location>
</feature>
<feature type="region of interest" description="Disordered" evidence="2">
    <location>
        <begin position="197"/>
        <end position="217"/>
    </location>
</feature>
<accession>A0A8H9L4K5</accession>
<evidence type="ECO:0000259" key="3">
    <source>
        <dbReference type="SMART" id="SM00331"/>
    </source>
</evidence>
<feature type="domain" description="PPM-type phosphatase" evidence="3">
    <location>
        <begin position="303"/>
        <end position="533"/>
    </location>
</feature>
<feature type="region of interest" description="Disordered" evidence="2">
    <location>
        <begin position="439"/>
        <end position="465"/>
    </location>
</feature>
<sequence>MALLRLDGAGAIIDANDTFRAWLDGTTAPDLRGTRLSSLLSVGGRIYWETHLAPLLRLQDRVEEIAVELRTADGRRQVLLSAERHGGDDPADVVIDVALFDARERSRYERELLAARAEAERSATSVRTLLTTTTALARAAGVDGVCDALVRAAVEEFRADSAWVWLVDATGAPELRAQCGGGPPAGELTTALRATLRDGTAPGGSSRGAGRGAATPVDEVEVTPEGHVVVPLRGADALHGVLVLVPRAHAGDDELDRDALAAAGQQGGVALDRAVLHEQSVSVAHELQRAMLTEHLPQPEGARLSTDYRPAERTLEVGGDWYDAFWVDDTVLALTVGDIVGHGLKSATAMGQLRTVVRSHAERGVGPAQVLARVDRFVQRHNVGFGSTLVYAELDLTTGRLEFACAGHPPPLVTRADGEATFLWTGRWMPLGVASRPVRPPAAVVGDRSGRHLTDRDGEPSGQGSVELGWGDVLWLYTDGMVERHDRPLLTGLDELAQAALGTAGALAGELVSSLLGDGLNEYDDACVLRVERD</sequence>
<dbReference type="SUPFAM" id="SSF55781">
    <property type="entry name" value="GAF domain-like"/>
    <property type="match status" value="1"/>
</dbReference>
<dbReference type="AlphaFoldDB" id="A0A8H9L4K5"/>
<evidence type="ECO:0000313" key="5">
    <source>
        <dbReference type="Proteomes" id="UP000655589"/>
    </source>
</evidence>
<feature type="compositionally biased region" description="Gly residues" evidence="2">
    <location>
        <begin position="201"/>
        <end position="211"/>
    </location>
</feature>
<reference evidence="4" key="1">
    <citation type="journal article" date="2014" name="Int. J. Syst. Evol. Microbiol.">
        <title>Complete genome sequence of Corynebacterium casei LMG S-19264T (=DSM 44701T), isolated from a smear-ripened cheese.</title>
        <authorList>
            <consortium name="US DOE Joint Genome Institute (JGI-PGF)"/>
            <person name="Walter F."/>
            <person name="Albersmeier A."/>
            <person name="Kalinowski J."/>
            <person name="Ruckert C."/>
        </authorList>
    </citation>
    <scope>NUCLEOTIDE SEQUENCE</scope>
    <source>
        <strain evidence="4">JCM 3051</strain>
    </source>
</reference>
<dbReference type="Gene3D" id="3.30.450.40">
    <property type="match status" value="1"/>
</dbReference>
<dbReference type="InterPro" id="IPR036457">
    <property type="entry name" value="PPM-type-like_dom_sf"/>
</dbReference>
<dbReference type="Pfam" id="PF07228">
    <property type="entry name" value="SpoIIE"/>
    <property type="match status" value="1"/>
</dbReference>
<evidence type="ECO:0000313" key="4">
    <source>
        <dbReference type="EMBL" id="GGM33417.1"/>
    </source>
</evidence>
<dbReference type="InterPro" id="IPR029016">
    <property type="entry name" value="GAF-like_dom_sf"/>
</dbReference>